<evidence type="ECO:0000256" key="5">
    <source>
        <dbReference type="ARBA" id="ARBA00022723"/>
    </source>
</evidence>
<reference evidence="11" key="1">
    <citation type="submission" date="2020-11" db="EMBL/GenBank/DDBJ databases">
        <authorList>
            <consortium name="DOE Joint Genome Institute"/>
            <person name="Ahrendt S."/>
            <person name="Riley R."/>
            <person name="Andreopoulos W."/>
            <person name="Labutti K."/>
            <person name="Pangilinan J."/>
            <person name="Ruiz-Duenas F.J."/>
            <person name="Barrasa J.M."/>
            <person name="Sanchez-Garcia M."/>
            <person name="Camarero S."/>
            <person name="Miyauchi S."/>
            <person name="Serrano A."/>
            <person name="Linde D."/>
            <person name="Babiker R."/>
            <person name="Drula E."/>
            <person name="Ayuso-Fernandez I."/>
            <person name="Pacheco R."/>
            <person name="Padilla G."/>
            <person name="Ferreira P."/>
            <person name="Barriuso J."/>
            <person name="Kellner H."/>
            <person name="Castanera R."/>
            <person name="Alfaro M."/>
            <person name="Ramirez L."/>
            <person name="Pisabarro A.G."/>
            <person name="Kuo A."/>
            <person name="Tritt A."/>
            <person name="Lipzen A."/>
            <person name="He G."/>
            <person name="Yan M."/>
            <person name="Ng V."/>
            <person name="Cullen D."/>
            <person name="Martin F."/>
            <person name="Rosso M.-N."/>
            <person name="Henrissat B."/>
            <person name="Hibbett D."/>
            <person name="Martinez A.T."/>
            <person name="Grigoriev I.V."/>
        </authorList>
    </citation>
    <scope>NUCLEOTIDE SEQUENCE</scope>
    <source>
        <strain evidence="11">AH 40177</strain>
    </source>
</reference>
<dbReference type="InterPro" id="IPR036396">
    <property type="entry name" value="Cyt_P450_sf"/>
</dbReference>
<evidence type="ECO:0000256" key="1">
    <source>
        <dbReference type="ARBA" id="ARBA00001971"/>
    </source>
</evidence>
<dbReference type="PRINTS" id="PR00463">
    <property type="entry name" value="EP450I"/>
</dbReference>
<dbReference type="GO" id="GO:0016705">
    <property type="term" value="F:oxidoreductase activity, acting on paired donors, with incorporation or reduction of molecular oxygen"/>
    <property type="evidence" value="ECO:0007669"/>
    <property type="project" value="InterPro"/>
</dbReference>
<dbReference type="PANTHER" id="PTHR46300:SF7">
    <property type="entry name" value="P450, PUTATIVE (EUROFUNG)-RELATED"/>
    <property type="match status" value="1"/>
</dbReference>
<evidence type="ECO:0000256" key="2">
    <source>
        <dbReference type="ARBA" id="ARBA00005179"/>
    </source>
</evidence>
<organism evidence="11 12">
    <name type="scientific">Rhodocollybia butyracea</name>
    <dbReference type="NCBI Taxonomy" id="206335"/>
    <lineage>
        <taxon>Eukaryota</taxon>
        <taxon>Fungi</taxon>
        <taxon>Dikarya</taxon>
        <taxon>Basidiomycota</taxon>
        <taxon>Agaricomycotina</taxon>
        <taxon>Agaricomycetes</taxon>
        <taxon>Agaricomycetidae</taxon>
        <taxon>Agaricales</taxon>
        <taxon>Marasmiineae</taxon>
        <taxon>Omphalotaceae</taxon>
        <taxon>Rhodocollybia</taxon>
    </lineage>
</organism>
<dbReference type="OrthoDB" id="2789670at2759"/>
<dbReference type="SUPFAM" id="SSF48264">
    <property type="entry name" value="Cytochrome P450"/>
    <property type="match status" value="1"/>
</dbReference>
<comment type="similarity">
    <text evidence="3 10">Belongs to the cytochrome P450 family.</text>
</comment>
<keyword evidence="6 10" id="KW-0560">Oxidoreductase</keyword>
<evidence type="ECO:0000313" key="12">
    <source>
        <dbReference type="Proteomes" id="UP000772434"/>
    </source>
</evidence>
<evidence type="ECO:0000256" key="9">
    <source>
        <dbReference type="PIRSR" id="PIRSR602401-1"/>
    </source>
</evidence>
<sequence>MDNLWEILGGVVVVSALLFVRNSWNSSNAPLPPGPRGGLPFIGPKVNKEKIQPWIAYQKLADTYGDIIYHENLGRKVVVVHTYKAAHDLLSTRASIYSNRPVMTMARKLVGYDHSISLADYGPRVAYMRKAVQTELAPKNLGRFRPLQHLEVSLFLGKLLEAPDNFFDHVRILIAYQIFSIAYGFRPKSDKEPLLASIKKMMEDFAVFAKPGNFKVDDFPSMRYIPEWFPGASFIKFGREARGRIFDVVLTPFDIVKSRIEKHDLTPSVVATFLQSRDTSLPDTEDMLRWAAEAVFAAGSDTTASAILVFILTMAMNPEVQDKAHAELDAWIGDEEFHLPSFDEDRNKLPYLDKILWEVFRFQPVIPLGLPHCTTQEDVYEGYRIPKGATVFANLWAILNDGRIYPEPEKFDPDRYNRAVPEENINMDPRKVVFGFGRRICVGQHLAEASLWMAIASVLMVYKITPAKDNKGVNIPISAAFTPGVITRSLPFKCAFTPRSGKALALVKSSYADALAKVNTEIQ</sequence>
<dbReference type="InterPro" id="IPR017972">
    <property type="entry name" value="Cyt_P450_CS"/>
</dbReference>
<dbReference type="InterPro" id="IPR002401">
    <property type="entry name" value="Cyt_P450_E_grp-I"/>
</dbReference>
<keyword evidence="8 10" id="KW-0503">Monooxygenase</keyword>
<comment type="caution">
    <text evidence="11">The sequence shown here is derived from an EMBL/GenBank/DDBJ whole genome shotgun (WGS) entry which is preliminary data.</text>
</comment>
<evidence type="ECO:0000256" key="8">
    <source>
        <dbReference type="ARBA" id="ARBA00023033"/>
    </source>
</evidence>
<dbReference type="InterPro" id="IPR001128">
    <property type="entry name" value="Cyt_P450"/>
</dbReference>
<dbReference type="EMBL" id="JADNRY010000494">
    <property type="protein sequence ID" value="KAF9047972.1"/>
    <property type="molecule type" value="Genomic_DNA"/>
</dbReference>
<comment type="pathway">
    <text evidence="2">Secondary metabolite biosynthesis.</text>
</comment>
<evidence type="ECO:0000256" key="10">
    <source>
        <dbReference type="RuleBase" id="RU000461"/>
    </source>
</evidence>
<name>A0A9P5P5H4_9AGAR</name>
<proteinExistence type="inferred from homology"/>
<dbReference type="GO" id="GO:0004497">
    <property type="term" value="F:monooxygenase activity"/>
    <property type="evidence" value="ECO:0007669"/>
    <property type="project" value="UniProtKB-KW"/>
</dbReference>
<feature type="binding site" description="axial binding residue" evidence="9">
    <location>
        <position position="441"/>
    </location>
    <ligand>
        <name>heme</name>
        <dbReference type="ChEBI" id="CHEBI:30413"/>
    </ligand>
    <ligandPart>
        <name>Fe</name>
        <dbReference type="ChEBI" id="CHEBI:18248"/>
    </ligandPart>
</feature>
<comment type="cofactor">
    <cofactor evidence="1 9">
        <name>heme</name>
        <dbReference type="ChEBI" id="CHEBI:30413"/>
    </cofactor>
</comment>
<accession>A0A9P5P5H4</accession>
<keyword evidence="7 9" id="KW-0408">Iron</keyword>
<keyword evidence="12" id="KW-1185">Reference proteome</keyword>
<dbReference type="Pfam" id="PF00067">
    <property type="entry name" value="p450"/>
    <property type="match status" value="1"/>
</dbReference>
<dbReference type="AlphaFoldDB" id="A0A9P5P5H4"/>
<evidence type="ECO:0000313" key="11">
    <source>
        <dbReference type="EMBL" id="KAF9047972.1"/>
    </source>
</evidence>
<dbReference type="PRINTS" id="PR00385">
    <property type="entry name" value="P450"/>
</dbReference>
<dbReference type="InterPro" id="IPR050364">
    <property type="entry name" value="Cytochrome_P450_fung"/>
</dbReference>
<keyword evidence="5 9" id="KW-0479">Metal-binding</keyword>
<evidence type="ECO:0000256" key="6">
    <source>
        <dbReference type="ARBA" id="ARBA00023002"/>
    </source>
</evidence>
<evidence type="ECO:0000256" key="3">
    <source>
        <dbReference type="ARBA" id="ARBA00010617"/>
    </source>
</evidence>
<dbReference type="Gene3D" id="1.10.630.10">
    <property type="entry name" value="Cytochrome P450"/>
    <property type="match status" value="1"/>
</dbReference>
<keyword evidence="4 9" id="KW-0349">Heme</keyword>
<evidence type="ECO:0000256" key="4">
    <source>
        <dbReference type="ARBA" id="ARBA00022617"/>
    </source>
</evidence>
<dbReference type="Proteomes" id="UP000772434">
    <property type="component" value="Unassembled WGS sequence"/>
</dbReference>
<dbReference type="GO" id="GO:0020037">
    <property type="term" value="F:heme binding"/>
    <property type="evidence" value="ECO:0007669"/>
    <property type="project" value="InterPro"/>
</dbReference>
<evidence type="ECO:0000256" key="7">
    <source>
        <dbReference type="ARBA" id="ARBA00023004"/>
    </source>
</evidence>
<dbReference type="PROSITE" id="PS00086">
    <property type="entry name" value="CYTOCHROME_P450"/>
    <property type="match status" value="1"/>
</dbReference>
<dbReference type="CDD" id="cd11065">
    <property type="entry name" value="CYP64-like"/>
    <property type="match status" value="1"/>
</dbReference>
<protein>
    <submittedName>
        <fullName evidence="11">Cytochrome P450</fullName>
    </submittedName>
</protein>
<dbReference type="PANTHER" id="PTHR46300">
    <property type="entry name" value="P450, PUTATIVE (EUROFUNG)-RELATED-RELATED"/>
    <property type="match status" value="1"/>
</dbReference>
<dbReference type="GO" id="GO:0005506">
    <property type="term" value="F:iron ion binding"/>
    <property type="evidence" value="ECO:0007669"/>
    <property type="project" value="InterPro"/>
</dbReference>
<gene>
    <name evidence="11" type="ORF">BDP27DRAFT_1276230</name>
</gene>